<organism evidence="1">
    <name type="scientific">Rhodopseudomonas palustris (strain BisA53)</name>
    <dbReference type="NCBI Taxonomy" id="316055"/>
    <lineage>
        <taxon>Bacteria</taxon>
        <taxon>Pseudomonadati</taxon>
        <taxon>Pseudomonadota</taxon>
        <taxon>Alphaproteobacteria</taxon>
        <taxon>Hyphomicrobiales</taxon>
        <taxon>Nitrobacteraceae</taxon>
        <taxon>Rhodopseudomonas</taxon>
    </lineage>
</organism>
<dbReference type="HOGENOM" id="CLU_082089_1_0_5"/>
<proteinExistence type="predicted"/>
<dbReference type="eggNOG" id="COG0511">
    <property type="taxonomic scope" value="Bacteria"/>
</dbReference>
<reference evidence="1" key="1">
    <citation type="submission" date="2006-09" db="EMBL/GenBank/DDBJ databases">
        <title>Complete sequence of Rhodopseudomonas palustris BisA53.</title>
        <authorList>
            <consortium name="US DOE Joint Genome Institute"/>
            <person name="Copeland A."/>
            <person name="Lucas S."/>
            <person name="Lapidus A."/>
            <person name="Barry K."/>
            <person name="Detter J.C."/>
            <person name="Glavina del Rio T."/>
            <person name="Hammon N."/>
            <person name="Israni S."/>
            <person name="Dalin E."/>
            <person name="Tice H."/>
            <person name="Pitluck S."/>
            <person name="Chain P."/>
            <person name="Malfatti S."/>
            <person name="Shin M."/>
            <person name="Vergez L."/>
            <person name="Schmutz J."/>
            <person name="Larimer F."/>
            <person name="Land M."/>
            <person name="Hauser L."/>
            <person name="Pelletier D.A."/>
            <person name="Kyrpides N."/>
            <person name="Kim E."/>
            <person name="Harwood C.S."/>
            <person name="Oda Y."/>
            <person name="Richardson P."/>
        </authorList>
    </citation>
    <scope>NUCLEOTIDE SEQUENCE [LARGE SCALE GENOMIC DNA]</scope>
    <source>
        <strain evidence="1">BisA53</strain>
    </source>
</reference>
<sequence>MSDSPLSARLRCAELRIALIMGTSEIASAVAVSLTRLGYAVIMSHDPFPPVMRRAMAFHDALFDDRAVVEGIEGQHAETPGEIAVALSRPNRVAVTSLHLTDLIALYPIQLLVDARMQKHRVTPDFRGLAQLTIGLGPKFIVGVNCDIAVETRPAKNGTVVRAGQTDEPDGIARALGGFGAERFVYSDRAGRWHTALEIGARVFKGFVIGHLDGQPVRATLDGVLRGLVRDSTQVPERVKLLEIDPRGNEACWTGTDERGRGIASATAAAIRLHAMRPAMKNTGAGLFWH</sequence>
<dbReference type="KEGG" id="rpe:RPE_4368"/>
<accession>Q07IE2</accession>
<gene>
    <name evidence="1" type="ordered locus">RPE_4368</name>
</gene>
<dbReference type="EMBL" id="CP000463">
    <property type="protein sequence ID" value="ABJ08292.1"/>
    <property type="molecule type" value="Genomic_DNA"/>
</dbReference>
<dbReference type="STRING" id="316055.RPE_4368"/>
<dbReference type="OrthoDB" id="9815497at2"/>
<name>Q07IE2_RHOP5</name>
<protein>
    <recommendedName>
        <fullName evidence="2">Xanthine dehydrogenase</fullName>
    </recommendedName>
</protein>
<evidence type="ECO:0000313" key="1">
    <source>
        <dbReference type="EMBL" id="ABJ08292.1"/>
    </source>
</evidence>
<dbReference type="AlphaFoldDB" id="Q07IE2"/>
<evidence type="ECO:0008006" key="2">
    <source>
        <dbReference type="Google" id="ProtNLM"/>
    </source>
</evidence>